<keyword evidence="4" id="KW-0560">Oxidoreductase</keyword>
<dbReference type="AlphaFoldDB" id="A0A382A4D7"/>
<protein>
    <recommendedName>
        <fullName evidence="6">TauD/TfdA-like domain-containing protein</fullName>
    </recommendedName>
</protein>
<dbReference type="InterPro" id="IPR051323">
    <property type="entry name" value="AtsK-like"/>
</dbReference>
<organism evidence="7">
    <name type="scientific">marine metagenome</name>
    <dbReference type="NCBI Taxonomy" id="408172"/>
    <lineage>
        <taxon>unclassified sequences</taxon>
        <taxon>metagenomes</taxon>
        <taxon>ecological metagenomes</taxon>
    </lineage>
</organism>
<evidence type="ECO:0000256" key="4">
    <source>
        <dbReference type="ARBA" id="ARBA00023002"/>
    </source>
</evidence>
<dbReference type="EMBL" id="UINC01023816">
    <property type="protein sequence ID" value="SVA96234.1"/>
    <property type="molecule type" value="Genomic_DNA"/>
</dbReference>
<evidence type="ECO:0000256" key="1">
    <source>
        <dbReference type="ARBA" id="ARBA00005896"/>
    </source>
</evidence>
<gene>
    <name evidence="7" type="ORF">METZ01_LOCUS149088</name>
</gene>
<dbReference type="InterPro" id="IPR042098">
    <property type="entry name" value="TauD-like_sf"/>
</dbReference>
<dbReference type="PANTHER" id="PTHR30468:SF1">
    <property type="entry name" value="ALPHA-KETOGLUTARATE-DEPENDENT SULFONATE DIOXYGENASE"/>
    <property type="match status" value="1"/>
</dbReference>
<keyword evidence="3" id="KW-0223">Dioxygenase</keyword>
<feature type="non-terminal residue" evidence="7">
    <location>
        <position position="1"/>
    </location>
</feature>
<dbReference type="SUPFAM" id="SSF51197">
    <property type="entry name" value="Clavaminate synthase-like"/>
    <property type="match status" value="1"/>
</dbReference>
<feature type="domain" description="TauD/TfdA-like" evidence="6">
    <location>
        <begin position="4"/>
        <end position="178"/>
    </location>
</feature>
<dbReference type="GO" id="GO:0016706">
    <property type="term" value="F:2-oxoglutarate-dependent dioxygenase activity"/>
    <property type="evidence" value="ECO:0007669"/>
    <property type="project" value="TreeGrafter"/>
</dbReference>
<evidence type="ECO:0000313" key="7">
    <source>
        <dbReference type="EMBL" id="SVA96234.1"/>
    </source>
</evidence>
<dbReference type="Gene3D" id="3.60.130.10">
    <property type="entry name" value="Clavaminate synthase-like"/>
    <property type="match status" value="1"/>
</dbReference>
<proteinExistence type="inferred from homology"/>
<dbReference type="PANTHER" id="PTHR30468">
    <property type="entry name" value="ALPHA-KETOGLUTARATE-DEPENDENT SULFONATE DIOXYGENASE"/>
    <property type="match status" value="1"/>
</dbReference>
<evidence type="ECO:0000256" key="2">
    <source>
        <dbReference type="ARBA" id="ARBA00022723"/>
    </source>
</evidence>
<dbReference type="InterPro" id="IPR003819">
    <property type="entry name" value="TauD/TfdA-like"/>
</dbReference>
<dbReference type="GO" id="GO:0005737">
    <property type="term" value="C:cytoplasm"/>
    <property type="evidence" value="ECO:0007669"/>
    <property type="project" value="TreeGrafter"/>
</dbReference>
<name>A0A382A4D7_9ZZZZ</name>
<accession>A0A382A4D7</accession>
<evidence type="ECO:0000256" key="3">
    <source>
        <dbReference type="ARBA" id="ARBA00022964"/>
    </source>
</evidence>
<evidence type="ECO:0000259" key="6">
    <source>
        <dbReference type="Pfam" id="PF02668"/>
    </source>
</evidence>
<keyword evidence="2" id="KW-0479">Metal-binding</keyword>
<comment type="similarity">
    <text evidence="1">Belongs to the TfdA dioxygenase family.</text>
</comment>
<dbReference type="GO" id="GO:0046872">
    <property type="term" value="F:metal ion binding"/>
    <property type="evidence" value="ECO:0007669"/>
    <property type="project" value="UniProtKB-KW"/>
</dbReference>
<sequence>SKIEEWHTDMTFKKVPPMGSVLLGKVIPKKGGDTLFASLSAAYSDLPNNMKESLMTLKAIHSFEHGFKESLAEPYGKERLAQTLKNNPPVEHPVIRTHPVSGKKLIYVNSLFTLKIKSLSDTDSSELLEFLFAHIKQEKYQCRFSWEVNSIAFWDNRSVIHKPVNDYWPQERRLERITI</sequence>
<feature type="non-terminal residue" evidence="7">
    <location>
        <position position="179"/>
    </location>
</feature>
<dbReference type="Pfam" id="PF02668">
    <property type="entry name" value="TauD"/>
    <property type="match status" value="1"/>
</dbReference>
<keyword evidence="5" id="KW-0408">Iron</keyword>
<reference evidence="7" key="1">
    <citation type="submission" date="2018-05" db="EMBL/GenBank/DDBJ databases">
        <authorList>
            <person name="Lanie J.A."/>
            <person name="Ng W.-L."/>
            <person name="Kazmierczak K.M."/>
            <person name="Andrzejewski T.M."/>
            <person name="Davidsen T.M."/>
            <person name="Wayne K.J."/>
            <person name="Tettelin H."/>
            <person name="Glass J.I."/>
            <person name="Rusch D."/>
            <person name="Podicherti R."/>
            <person name="Tsui H.-C.T."/>
            <person name="Winkler M.E."/>
        </authorList>
    </citation>
    <scope>NUCLEOTIDE SEQUENCE</scope>
</reference>
<evidence type="ECO:0000256" key="5">
    <source>
        <dbReference type="ARBA" id="ARBA00023004"/>
    </source>
</evidence>